<evidence type="ECO:0000259" key="7">
    <source>
        <dbReference type="PROSITE" id="PS50262"/>
    </source>
</evidence>
<dbReference type="WBParaSite" id="maker-PairedContig_1315-snap-gene-0.5-mRNA-1">
    <property type="protein sequence ID" value="maker-PairedContig_1315-snap-gene-0.5-mRNA-1"/>
    <property type="gene ID" value="maker-PairedContig_1315-snap-gene-0.5"/>
</dbReference>
<dbReference type="PANTHER" id="PTHR22718">
    <property type="entry name" value="SERPENTINE RECEPTOR, CLASS X"/>
    <property type="match status" value="1"/>
</dbReference>
<evidence type="ECO:0000256" key="5">
    <source>
        <dbReference type="SAM" id="MobiDB-lite"/>
    </source>
</evidence>
<proteinExistence type="predicted"/>
<feature type="transmembrane region" description="Helical" evidence="6">
    <location>
        <begin position="330"/>
        <end position="352"/>
    </location>
</feature>
<dbReference type="InterPro" id="IPR000276">
    <property type="entry name" value="GPCR_Rhodpsn"/>
</dbReference>
<evidence type="ECO:0000256" key="4">
    <source>
        <dbReference type="ARBA" id="ARBA00023136"/>
    </source>
</evidence>
<feature type="transmembrane region" description="Helical" evidence="6">
    <location>
        <begin position="102"/>
        <end position="123"/>
    </location>
</feature>
<feature type="transmembrane region" description="Helical" evidence="6">
    <location>
        <begin position="66"/>
        <end position="90"/>
    </location>
</feature>
<name>A0A1I8ECX1_WUCBA</name>
<dbReference type="AlphaFoldDB" id="A0A1I8ECX1"/>
<feature type="transmembrane region" description="Helical" evidence="6">
    <location>
        <begin position="233"/>
        <end position="254"/>
    </location>
</feature>
<organism evidence="8">
    <name type="scientific">Wuchereria bancrofti</name>
    <dbReference type="NCBI Taxonomy" id="6293"/>
    <lineage>
        <taxon>Eukaryota</taxon>
        <taxon>Metazoa</taxon>
        <taxon>Ecdysozoa</taxon>
        <taxon>Nematoda</taxon>
        <taxon>Chromadorea</taxon>
        <taxon>Rhabditida</taxon>
        <taxon>Spirurina</taxon>
        <taxon>Spiruromorpha</taxon>
        <taxon>Filarioidea</taxon>
        <taxon>Onchocercidae</taxon>
        <taxon>Wuchereria</taxon>
    </lineage>
</organism>
<dbReference type="PROSITE" id="PS50262">
    <property type="entry name" value="G_PROTEIN_RECEP_F1_2"/>
    <property type="match status" value="1"/>
</dbReference>
<evidence type="ECO:0000313" key="8">
    <source>
        <dbReference type="WBParaSite" id="maker-PairedContig_1315-snap-gene-0.5-mRNA-1"/>
    </source>
</evidence>
<dbReference type="Gene3D" id="1.20.1070.10">
    <property type="entry name" value="Rhodopsin 7-helix transmembrane proteins"/>
    <property type="match status" value="1"/>
</dbReference>
<evidence type="ECO:0000256" key="3">
    <source>
        <dbReference type="ARBA" id="ARBA00022989"/>
    </source>
</evidence>
<sequence length="494" mass="56292">GRQLFVKKKPVHKRKLENRPNHIGKKYVATNSDIEKSKLLEISMIYRLSNNGSRIFRTWERRRDDIVVVTIWLIMLSYALASNILILIGIARNNSMRCSTSYWFITSLATCDIIMVVISLAHLVPATAFHSAFLDFHSVRNVLMIFFYDLFWYTAVLQLGLMACNRFVSIVYPMEYKWLFSPRKALLAILFGYALGFAVSLPTLFPCCHTLWNSDYYITVYDPMDTWYKYIDVGVNSLSLLVMIISYAIIIYKVRESSQAMAKHQLMIEDSRLESGSDPYLRSNSFRTARGQISKKEMRLFIQFFLVSLVFLLTWTTWQWLPHISESKWAYFVMTSLFFINNSINPTVYLLFNTQLRHEIGRLLCNSSAKTVPPTHHGCMLTSNKLFKHTAKNQSTGNSGSSGQHDGHCEASTTQTGHDLLTARTSDANNTTVAKVVLNSTAASVNMKMASDIATADNNDVTNIAITVALKKPQRQLFVNDNIIVIDKNDTLIV</sequence>
<protein>
    <submittedName>
        <fullName evidence="8">G_PROTEIN_RECEP_F1_2 domain-containing protein</fullName>
    </submittedName>
</protein>
<dbReference type="InterPro" id="IPR017452">
    <property type="entry name" value="GPCR_Rhodpsn_7TM"/>
</dbReference>
<accession>A0A1I8ECX1</accession>
<dbReference type="CDD" id="cd00637">
    <property type="entry name" value="7tm_classA_rhodopsin-like"/>
    <property type="match status" value="1"/>
</dbReference>
<dbReference type="GO" id="GO:0004930">
    <property type="term" value="F:G protein-coupled receptor activity"/>
    <property type="evidence" value="ECO:0007669"/>
    <property type="project" value="InterPro"/>
</dbReference>
<keyword evidence="2 6" id="KW-0812">Transmembrane</keyword>
<evidence type="ECO:0000256" key="1">
    <source>
        <dbReference type="ARBA" id="ARBA00004370"/>
    </source>
</evidence>
<dbReference type="SUPFAM" id="SSF81321">
    <property type="entry name" value="Family A G protein-coupled receptor-like"/>
    <property type="match status" value="1"/>
</dbReference>
<feature type="domain" description="G-protein coupled receptors family 1 profile" evidence="7">
    <location>
        <begin position="82"/>
        <end position="349"/>
    </location>
</feature>
<dbReference type="Pfam" id="PF00001">
    <property type="entry name" value="7tm_1"/>
    <property type="match status" value="1"/>
</dbReference>
<dbReference type="STRING" id="6293.A0A1I8ECX1"/>
<evidence type="ECO:0000256" key="6">
    <source>
        <dbReference type="SAM" id="Phobius"/>
    </source>
</evidence>
<keyword evidence="4 6" id="KW-0472">Membrane</keyword>
<dbReference type="GO" id="GO:0016020">
    <property type="term" value="C:membrane"/>
    <property type="evidence" value="ECO:0007669"/>
    <property type="project" value="UniProtKB-SubCell"/>
</dbReference>
<dbReference type="PANTHER" id="PTHR22718:SF34">
    <property type="entry name" value="G-PROTEIN COUPLED RECEPTORS FAMILY 1 PROFILE DOMAIN-CONTAINING PROTEIN"/>
    <property type="match status" value="1"/>
</dbReference>
<reference evidence="8" key="1">
    <citation type="submission" date="2016-11" db="UniProtKB">
        <authorList>
            <consortium name="WormBaseParasite"/>
        </authorList>
    </citation>
    <scope>IDENTIFICATION</scope>
    <source>
        <strain evidence="8">pt0022</strain>
    </source>
</reference>
<feature type="compositionally biased region" description="Low complexity" evidence="5">
    <location>
        <begin position="393"/>
        <end position="404"/>
    </location>
</feature>
<feature type="transmembrane region" description="Helical" evidence="6">
    <location>
        <begin position="300"/>
        <end position="318"/>
    </location>
</feature>
<feature type="region of interest" description="Disordered" evidence="5">
    <location>
        <begin position="392"/>
        <end position="414"/>
    </location>
</feature>
<keyword evidence="3 6" id="KW-1133">Transmembrane helix</keyword>
<feature type="transmembrane region" description="Helical" evidence="6">
    <location>
        <begin position="143"/>
        <end position="164"/>
    </location>
</feature>
<comment type="subcellular location">
    <subcellularLocation>
        <location evidence="1">Membrane</location>
    </subcellularLocation>
</comment>
<dbReference type="PRINTS" id="PR00237">
    <property type="entry name" value="GPCRRHODOPSN"/>
</dbReference>
<evidence type="ECO:0000256" key="2">
    <source>
        <dbReference type="ARBA" id="ARBA00022692"/>
    </source>
</evidence>
<feature type="transmembrane region" description="Helical" evidence="6">
    <location>
        <begin position="185"/>
        <end position="205"/>
    </location>
</feature>